<feature type="domain" description="C2H2-type" evidence="11">
    <location>
        <begin position="829"/>
        <end position="852"/>
    </location>
</feature>
<evidence type="ECO:0000256" key="1">
    <source>
        <dbReference type="ARBA" id="ARBA00004123"/>
    </source>
</evidence>
<keyword evidence="6" id="KW-0805">Transcription regulation</keyword>
<keyword evidence="13" id="KW-1185">Reference proteome</keyword>
<evidence type="ECO:0000256" key="10">
    <source>
        <dbReference type="SAM" id="MobiDB-lite"/>
    </source>
</evidence>
<feature type="domain" description="C2H2-type" evidence="11">
    <location>
        <begin position="389"/>
        <end position="417"/>
    </location>
</feature>
<feature type="domain" description="C2H2-type" evidence="11">
    <location>
        <begin position="896"/>
        <end position="923"/>
    </location>
</feature>
<keyword evidence="5" id="KW-0862">Zinc</keyword>
<dbReference type="GO" id="GO:0000978">
    <property type="term" value="F:RNA polymerase II cis-regulatory region sequence-specific DNA binding"/>
    <property type="evidence" value="ECO:0007669"/>
    <property type="project" value="TreeGrafter"/>
</dbReference>
<evidence type="ECO:0000313" key="12">
    <source>
        <dbReference type="EMBL" id="KAK5647899.1"/>
    </source>
</evidence>
<feature type="domain" description="C2H2-type" evidence="11">
    <location>
        <begin position="110"/>
        <end position="138"/>
    </location>
</feature>
<proteinExistence type="predicted"/>
<feature type="compositionally biased region" description="Low complexity" evidence="10">
    <location>
        <begin position="17"/>
        <end position="29"/>
    </location>
</feature>
<dbReference type="FunFam" id="3.30.160.60:FF:001782">
    <property type="entry name" value="Ras-responsive element-binding protein 1a"/>
    <property type="match status" value="1"/>
</dbReference>
<evidence type="ECO:0000256" key="5">
    <source>
        <dbReference type="ARBA" id="ARBA00022833"/>
    </source>
</evidence>
<keyword evidence="2" id="KW-0479">Metal-binding</keyword>
<feature type="domain" description="C2H2-type" evidence="11">
    <location>
        <begin position="330"/>
        <end position="357"/>
    </location>
</feature>
<evidence type="ECO:0000259" key="11">
    <source>
        <dbReference type="PROSITE" id="PS50157"/>
    </source>
</evidence>
<feature type="non-terminal residue" evidence="12">
    <location>
        <position position="1263"/>
    </location>
</feature>
<evidence type="ECO:0000256" key="7">
    <source>
        <dbReference type="ARBA" id="ARBA00023163"/>
    </source>
</evidence>
<evidence type="ECO:0000313" key="13">
    <source>
        <dbReference type="Proteomes" id="UP001329430"/>
    </source>
</evidence>
<keyword evidence="4 9" id="KW-0863">Zinc-finger</keyword>
<comment type="caution">
    <text evidence="12">The sequence shown here is derived from an EMBL/GenBank/DDBJ whole genome shotgun (WGS) entry which is preliminary data.</text>
</comment>
<dbReference type="GO" id="GO:0008270">
    <property type="term" value="F:zinc ion binding"/>
    <property type="evidence" value="ECO:0007669"/>
    <property type="project" value="UniProtKB-KW"/>
</dbReference>
<keyword evidence="3" id="KW-0677">Repeat</keyword>
<keyword evidence="8" id="KW-0539">Nucleus</keyword>
<feature type="region of interest" description="Disordered" evidence="10">
    <location>
        <begin position="1"/>
        <end position="31"/>
    </location>
</feature>
<dbReference type="PROSITE" id="PS00028">
    <property type="entry name" value="ZINC_FINGER_C2H2_1"/>
    <property type="match status" value="8"/>
</dbReference>
<feature type="domain" description="C2H2-type" evidence="11">
    <location>
        <begin position="1128"/>
        <end position="1155"/>
    </location>
</feature>
<dbReference type="PROSITE" id="PS50157">
    <property type="entry name" value="ZINC_FINGER_C2H2_2"/>
    <property type="match status" value="10"/>
</dbReference>
<dbReference type="PANTHER" id="PTHR46451">
    <property type="entry name" value="RAS-RESPONSIVE ELEMENT-BINDING PROTEIN 1"/>
    <property type="match status" value="1"/>
</dbReference>
<feature type="region of interest" description="Disordered" evidence="10">
    <location>
        <begin position="445"/>
        <end position="475"/>
    </location>
</feature>
<feature type="region of interest" description="Disordered" evidence="10">
    <location>
        <begin position="1008"/>
        <end position="1049"/>
    </location>
</feature>
<reference evidence="12 13" key="1">
    <citation type="journal article" date="2024" name="Insects">
        <title>An Improved Chromosome-Level Genome Assembly of the Firefly Pyrocoelia pectoralis.</title>
        <authorList>
            <person name="Fu X."/>
            <person name="Meyer-Rochow V.B."/>
            <person name="Ballantyne L."/>
            <person name="Zhu X."/>
        </authorList>
    </citation>
    <scope>NUCLEOTIDE SEQUENCE [LARGE SCALE GENOMIC DNA]</scope>
    <source>
        <strain evidence="12">XCY_ONT2</strain>
    </source>
</reference>
<feature type="domain" description="C2H2-type" evidence="11">
    <location>
        <begin position="1156"/>
        <end position="1178"/>
    </location>
</feature>
<feature type="region of interest" description="Disordered" evidence="10">
    <location>
        <begin position="1097"/>
        <end position="1118"/>
    </location>
</feature>
<dbReference type="EMBL" id="JAVRBK010000002">
    <property type="protein sequence ID" value="KAK5647899.1"/>
    <property type="molecule type" value="Genomic_DNA"/>
</dbReference>
<dbReference type="InterPro" id="IPR036236">
    <property type="entry name" value="Znf_C2H2_sf"/>
</dbReference>
<evidence type="ECO:0000256" key="9">
    <source>
        <dbReference type="PROSITE-ProRule" id="PRU00042"/>
    </source>
</evidence>
<dbReference type="FunFam" id="3.30.160.60:FF:002512">
    <property type="entry name" value="Pebbled, isoform A"/>
    <property type="match status" value="1"/>
</dbReference>
<comment type="subcellular location">
    <subcellularLocation>
        <location evidence="1">Nucleus</location>
    </subcellularLocation>
</comment>
<dbReference type="InterPro" id="IPR052795">
    <property type="entry name" value="RREB1"/>
</dbReference>
<evidence type="ECO:0000256" key="3">
    <source>
        <dbReference type="ARBA" id="ARBA00022737"/>
    </source>
</evidence>
<dbReference type="SMART" id="SM00355">
    <property type="entry name" value="ZnF_C2H2"/>
    <property type="match status" value="13"/>
</dbReference>
<dbReference type="Proteomes" id="UP001329430">
    <property type="component" value="Chromosome 2"/>
</dbReference>
<dbReference type="PANTHER" id="PTHR46451:SF1">
    <property type="entry name" value="RAS-RESPONSIVE ELEMENT-BINDING PROTEIN 1"/>
    <property type="match status" value="1"/>
</dbReference>
<feature type="domain" description="C2H2-type" evidence="11">
    <location>
        <begin position="1059"/>
        <end position="1087"/>
    </location>
</feature>
<dbReference type="FunFam" id="3.30.160.60:FF:001967">
    <property type="entry name" value="Ras-responsive element-binding protein"/>
    <property type="match status" value="1"/>
</dbReference>
<feature type="compositionally biased region" description="Basic and acidic residues" evidence="10">
    <location>
        <begin position="1023"/>
        <end position="1048"/>
    </location>
</feature>
<protein>
    <recommendedName>
        <fullName evidence="11">C2H2-type domain-containing protein</fullName>
    </recommendedName>
</protein>
<dbReference type="Gene3D" id="3.30.160.60">
    <property type="entry name" value="Classic Zinc Finger"/>
    <property type="match status" value="8"/>
</dbReference>
<gene>
    <name evidence="12" type="ORF">RI129_002791</name>
</gene>
<dbReference type="InterPro" id="IPR013087">
    <property type="entry name" value="Znf_C2H2_type"/>
</dbReference>
<sequence length="1263" mass="143569">MHRHMRTHTNKGENYESDGSTDSVDSGSSKIEYNNNKITAKSDESFVDNKRKCSSLDYDESYKRTRIKLENTFNNIDIHVYGCPVCERNDFNSIDMLQIHLEDNHPDYPAKCNKCGQTFNNNKLLHEHRVMVHSNEEKIQKSSVVGFKDLTFVDFSSQKFPYIAKYECEKNLHKVSGGLKFQCNKCARAFPCASSLQIHQSDCVVGLDLSKKDGSNNKINPDLRRNDFFARLDLQDNSVTKSEPIVDKLTKTSTNTVASTDGKDLADIQTIISMTTNGTLLQQLQAKPHDVNSTFRSYNENEDNTKQENDEESQDFFAAEFRKMKVRGEFPCRLCTAVFPNLRALKGHNRQHLSGNNNGTYRCNMCPHSSIDKAALIRHMRTHNGDRPYECSLCNYAFTTKANCERHLRNRHAKTTREEVKKSIIYHPSEDPSNEEISKMLAREEKPNLSSKEMVESLPENAKTTPNENYLPTPDLPKLLPEKLASNCSSSPHAMNFQGNSPFKLNPHNSLSRLEIKNTKHNDTGNSIECTTPTSDHLSYIPQFNFSPKIANVSTPHKQPLKINVKNLETLQSNEYHSPKNYAKPEVNHYDVEVDEESTDMALDLSTKRTEPEPIETKPITEDLPQDLSKKAVEQQPHMSEILARQLLKNTPKIDPAGLYASQLAFYRNGFSGLHGLPPWPFSLNPLFFQSLPSPLIPQDPQEIKERLQRLQLCGGGMVMDNFTERLKNFQQPPPNTPMNSYNYAINEVKPEMNSHDASFQSSIKSEELKPLSLSVESNLSDNLMKMQNQLSTNKSDQLGSPNSVKMVIKNGVLMPKQKQRRYRTERPFSCEYCSARFTLRSNMERHINNNTPNIGLNDREVTSVAETANRATYENTTSQAPAKKKSAYSLAPNRVSCPYCQRKFPWTSSLRRHVLTHTGQKPFKCSHCPLLFTTKSNCDRHLLRKHGNSASAISNESSNANSNYMMRNVPERPFKCSSCPSSTFSTYSNLKKHISCKHSFQNIPSDDARSQVSTGYEAGSSEDEKMPLADPKSDWDKQITPHSKSDMQNHLQNSELPFKCHLCDSSFGERSDALDHIKERHQSEYELLLSKNALDANATTPDDNPNHDENEDNEVRGKFPDYANRKVICAFCMRRFWSAEDLRRHMRTHTGERPFSCDICHRRFTLKHSMLRHRKKHNVTFEIDNVNSDEDVNNIHSTPSFNKFVKGNNNNNLVSKSVEKTDESDGAEGSDLISNLLGIRDRSIIDQVLTSSADDAAKLLGV</sequence>
<dbReference type="SUPFAM" id="SSF57667">
    <property type="entry name" value="beta-beta-alpha zinc fingers"/>
    <property type="match status" value="5"/>
</dbReference>
<feature type="compositionally biased region" description="Basic and acidic residues" evidence="10">
    <location>
        <begin position="1105"/>
        <end position="1118"/>
    </location>
</feature>
<keyword evidence="7" id="KW-0804">Transcription</keyword>
<dbReference type="Pfam" id="PF00096">
    <property type="entry name" value="zf-C2H2"/>
    <property type="match status" value="1"/>
</dbReference>
<dbReference type="FunFam" id="3.30.160.60:FF:001289">
    <property type="entry name" value="Zinc finger protein 574"/>
    <property type="match status" value="1"/>
</dbReference>
<evidence type="ECO:0000256" key="2">
    <source>
        <dbReference type="ARBA" id="ARBA00022723"/>
    </source>
</evidence>
<evidence type="ECO:0000256" key="4">
    <source>
        <dbReference type="ARBA" id="ARBA00022771"/>
    </source>
</evidence>
<feature type="domain" description="C2H2-type" evidence="11">
    <location>
        <begin position="361"/>
        <end position="388"/>
    </location>
</feature>
<evidence type="ECO:0000256" key="6">
    <source>
        <dbReference type="ARBA" id="ARBA00023015"/>
    </source>
</evidence>
<name>A0AAN7VQB3_9COLE</name>
<organism evidence="12 13">
    <name type="scientific">Pyrocoelia pectoralis</name>
    <dbReference type="NCBI Taxonomy" id="417401"/>
    <lineage>
        <taxon>Eukaryota</taxon>
        <taxon>Metazoa</taxon>
        <taxon>Ecdysozoa</taxon>
        <taxon>Arthropoda</taxon>
        <taxon>Hexapoda</taxon>
        <taxon>Insecta</taxon>
        <taxon>Pterygota</taxon>
        <taxon>Neoptera</taxon>
        <taxon>Endopterygota</taxon>
        <taxon>Coleoptera</taxon>
        <taxon>Polyphaga</taxon>
        <taxon>Elateriformia</taxon>
        <taxon>Elateroidea</taxon>
        <taxon>Lampyridae</taxon>
        <taxon>Lampyrinae</taxon>
        <taxon>Pyrocoelia</taxon>
    </lineage>
</organism>
<accession>A0AAN7VQB3</accession>
<feature type="domain" description="C2H2-type" evidence="11">
    <location>
        <begin position="181"/>
        <end position="213"/>
    </location>
</feature>
<dbReference type="FunFam" id="3.30.160.60:FF:002095">
    <property type="entry name" value="ras-responsive element-binding protein 1"/>
    <property type="match status" value="1"/>
</dbReference>
<dbReference type="AlphaFoldDB" id="A0AAN7VQB3"/>
<dbReference type="GO" id="GO:0001228">
    <property type="term" value="F:DNA-binding transcription activator activity, RNA polymerase II-specific"/>
    <property type="evidence" value="ECO:0007669"/>
    <property type="project" value="TreeGrafter"/>
</dbReference>
<evidence type="ECO:0000256" key="8">
    <source>
        <dbReference type="ARBA" id="ARBA00023242"/>
    </source>
</evidence>
<dbReference type="GO" id="GO:0005634">
    <property type="term" value="C:nucleus"/>
    <property type="evidence" value="ECO:0007669"/>
    <property type="project" value="UniProtKB-SubCell"/>
</dbReference>